<dbReference type="Proteomes" id="UP001153334">
    <property type="component" value="Unassembled WGS sequence"/>
</dbReference>
<name>A0ACC2J9W9_9PEZI</name>
<proteinExistence type="predicted"/>
<reference evidence="1" key="1">
    <citation type="submission" date="2022-11" db="EMBL/GenBank/DDBJ databases">
        <title>Genome Sequence of Nemania bipapillata.</title>
        <authorList>
            <person name="Buettner E."/>
        </authorList>
    </citation>
    <scope>NUCLEOTIDE SEQUENCE</scope>
    <source>
        <strain evidence="1">CP14</strain>
    </source>
</reference>
<evidence type="ECO:0000313" key="1">
    <source>
        <dbReference type="EMBL" id="KAJ8124180.1"/>
    </source>
</evidence>
<accession>A0ACC2J9W9</accession>
<protein>
    <submittedName>
        <fullName evidence="1">Uncharacterized protein</fullName>
    </submittedName>
</protein>
<gene>
    <name evidence="1" type="ORF">ONZ43_g35</name>
</gene>
<evidence type="ECO:0000313" key="2">
    <source>
        <dbReference type="Proteomes" id="UP001153334"/>
    </source>
</evidence>
<sequence>MAKSNEAIIAAVHEFYSAIIRLPYIDTDALVLPPSDGWSDVNADELRKRGKTEKVIELLRHLPYLRNPDKNRKWMLSPDTLAIAYCDGEAYSSSMDELQPTPAHCIWLTAHDSRDGIDLLLDTQTGSITEWSMLGKGLMIDYAEYEGMDKADQWMCFPTMPVVEFFKLWQARWEKLVWIPVYNPKGGPATASWWYRAIPGSDEEEYILDSDAEYEPTDDEDDDSDSADSGAEDEGDEDDTSGLAYESTSKRTLTDQEVDELLEDAFGKNGEKMRITSTEEEQKAKREAEAAAKSKEQSEDDKAPASDALSPEQEANALYAIFQRLGWPDEFDREKCKAELDEFRQSRKRS</sequence>
<keyword evidence="2" id="KW-1185">Reference proteome</keyword>
<comment type="caution">
    <text evidence="1">The sequence shown here is derived from an EMBL/GenBank/DDBJ whole genome shotgun (WGS) entry which is preliminary data.</text>
</comment>
<organism evidence="1 2">
    <name type="scientific">Nemania bipapillata</name>
    <dbReference type="NCBI Taxonomy" id="110536"/>
    <lineage>
        <taxon>Eukaryota</taxon>
        <taxon>Fungi</taxon>
        <taxon>Dikarya</taxon>
        <taxon>Ascomycota</taxon>
        <taxon>Pezizomycotina</taxon>
        <taxon>Sordariomycetes</taxon>
        <taxon>Xylariomycetidae</taxon>
        <taxon>Xylariales</taxon>
        <taxon>Xylariaceae</taxon>
        <taxon>Nemania</taxon>
    </lineage>
</organism>
<dbReference type="EMBL" id="JAPESX010000004">
    <property type="protein sequence ID" value="KAJ8124180.1"/>
    <property type="molecule type" value="Genomic_DNA"/>
</dbReference>